<accession>A0AAU9UPY4</accession>
<dbReference type="EMBL" id="CAKOGL010000024">
    <property type="protein sequence ID" value="CAH2101704.1"/>
    <property type="molecule type" value="Genomic_DNA"/>
</dbReference>
<dbReference type="Gene3D" id="3.40.630.30">
    <property type="match status" value="1"/>
</dbReference>
<dbReference type="PROSITE" id="PS51186">
    <property type="entry name" value="GNAT"/>
    <property type="match status" value="1"/>
</dbReference>
<dbReference type="SUPFAM" id="SSF55729">
    <property type="entry name" value="Acyl-CoA N-acyltransferases (Nat)"/>
    <property type="match status" value="1"/>
</dbReference>
<gene>
    <name evidence="2" type="ORF">EEDITHA_LOCUS16433</name>
</gene>
<name>A0AAU9UPY4_EUPED</name>
<dbReference type="GO" id="GO:0008080">
    <property type="term" value="F:N-acetyltransferase activity"/>
    <property type="evidence" value="ECO:0007669"/>
    <property type="project" value="TreeGrafter"/>
</dbReference>
<evidence type="ECO:0000313" key="3">
    <source>
        <dbReference type="Proteomes" id="UP001153954"/>
    </source>
</evidence>
<dbReference type="PANTHER" id="PTHR20905:SF32">
    <property type="entry name" value="ARYLALKYLAMINE N-ACETYLTRANSFERASE-LIKE 7, ISOFORM A"/>
    <property type="match status" value="1"/>
</dbReference>
<dbReference type="PANTHER" id="PTHR20905">
    <property type="entry name" value="N-ACETYLTRANSFERASE-RELATED"/>
    <property type="match status" value="1"/>
</dbReference>
<comment type="caution">
    <text evidence="2">The sequence shown here is derived from an EMBL/GenBank/DDBJ whole genome shotgun (WGS) entry which is preliminary data.</text>
</comment>
<organism evidence="2 3">
    <name type="scientific">Euphydryas editha</name>
    <name type="common">Edith's checkerspot</name>
    <dbReference type="NCBI Taxonomy" id="104508"/>
    <lineage>
        <taxon>Eukaryota</taxon>
        <taxon>Metazoa</taxon>
        <taxon>Ecdysozoa</taxon>
        <taxon>Arthropoda</taxon>
        <taxon>Hexapoda</taxon>
        <taxon>Insecta</taxon>
        <taxon>Pterygota</taxon>
        <taxon>Neoptera</taxon>
        <taxon>Endopterygota</taxon>
        <taxon>Lepidoptera</taxon>
        <taxon>Glossata</taxon>
        <taxon>Ditrysia</taxon>
        <taxon>Papilionoidea</taxon>
        <taxon>Nymphalidae</taxon>
        <taxon>Nymphalinae</taxon>
        <taxon>Euphydryas</taxon>
    </lineage>
</organism>
<evidence type="ECO:0000259" key="1">
    <source>
        <dbReference type="PROSITE" id="PS51186"/>
    </source>
</evidence>
<proteinExistence type="predicted"/>
<dbReference type="InterPro" id="IPR016181">
    <property type="entry name" value="Acyl_CoA_acyltransferase"/>
</dbReference>
<protein>
    <recommendedName>
        <fullName evidence="1">N-acetyltransferase domain-containing protein</fullName>
    </recommendedName>
</protein>
<dbReference type="AlphaFoldDB" id="A0AAU9UPY4"/>
<evidence type="ECO:0000313" key="2">
    <source>
        <dbReference type="EMBL" id="CAH2101704.1"/>
    </source>
</evidence>
<reference evidence="2" key="1">
    <citation type="submission" date="2022-03" db="EMBL/GenBank/DDBJ databases">
        <authorList>
            <person name="Tunstrom K."/>
        </authorList>
    </citation>
    <scope>NUCLEOTIDE SEQUENCE</scope>
</reference>
<sequence>MPWKRPDNVPVGKVWNRFQGKTRDGTPGLMYQIRDMDESYRETCLALMSKIFLRDEPICKILDNPNDHESVQVIRDNWKEIMDQKISIACFTEENGEPKHLVGFNILMVKCKDDREEDIEQTRGKVWRKVLKTLTVAEKLVDVFSLYGVDTYLSSSGLTVLPGHRGQNIGARFLEARESICREFGIKVSCTVFTATASQVLATKCGYEVLATLHYSDMMEYGIDLTGCECSCAKVMAIKYF</sequence>
<keyword evidence="3" id="KW-1185">Reference proteome</keyword>
<feature type="domain" description="N-acetyltransferase" evidence="1">
    <location>
        <begin position="86"/>
        <end position="226"/>
    </location>
</feature>
<dbReference type="InterPro" id="IPR000182">
    <property type="entry name" value="GNAT_dom"/>
</dbReference>
<dbReference type="CDD" id="cd04301">
    <property type="entry name" value="NAT_SF"/>
    <property type="match status" value="1"/>
</dbReference>
<dbReference type="Proteomes" id="UP001153954">
    <property type="component" value="Unassembled WGS sequence"/>
</dbReference>